<sequence length="312" mass="35360">MSINLESNQFSSKYSEQEAKDIQEMLSKNPEVEIPEGYTEHVKTSEDIETIKSWLDIASNKLKELGFSNPISSLPPIEKIILTDQPVDGDEAMNATGGIVTRDSNQVKYLRLDLHADSNVSLEENKRVFFHEIGHYIAISKIRRSIYEENDVVIDEGFQHRPDLPESAPVKERLEKGVWEEGLSEIFSAYCMERTIETPYPDQTAFFISFIEDYAEKARITNVEAFSNLFKDKSELNYDIQRALRDIYGTEFVKLLNTSKTFLGYSLPNAMVGIAKSGNFEHAYNTKILEINSDSGATFTGLKGIVKVSQNN</sequence>
<evidence type="ECO:0000313" key="2">
    <source>
        <dbReference type="Proteomes" id="UP000176614"/>
    </source>
</evidence>
<name>A0A1F4W2J1_UNCKA</name>
<dbReference type="AlphaFoldDB" id="A0A1F4W2J1"/>
<reference evidence="1 2" key="1">
    <citation type="journal article" date="2016" name="Nat. Commun.">
        <title>Thousands of microbial genomes shed light on interconnected biogeochemical processes in an aquifer system.</title>
        <authorList>
            <person name="Anantharaman K."/>
            <person name="Brown C.T."/>
            <person name="Hug L.A."/>
            <person name="Sharon I."/>
            <person name="Castelle C.J."/>
            <person name="Probst A.J."/>
            <person name="Thomas B.C."/>
            <person name="Singh A."/>
            <person name="Wilkins M.J."/>
            <person name="Karaoz U."/>
            <person name="Brodie E.L."/>
            <person name="Williams K.H."/>
            <person name="Hubbard S.S."/>
            <person name="Banfield J.F."/>
        </authorList>
    </citation>
    <scope>NUCLEOTIDE SEQUENCE [LARGE SCALE GENOMIC DNA]</scope>
</reference>
<evidence type="ECO:0000313" key="1">
    <source>
        <dbReference type="EMBL" id="OGC63627.1"/>
    </source>
</evidence>
<dbReference type="Proteomes" id="UP000176614">
    <property type="component" value="Unassembled WGS sequence"/>
</dbReference>
<comment type="caution">
    <text evidence="1">The sequence shown here is derived from an EMBL/GenBank/DDBJ whole genome shotgun (WGS) entry which is preliminary data.</text>
</comment>
<dbReference type="EMBL" id="MEVT01000005">
    <property type="protein sequence ID" value="OGC63627.1"/>
    <property type="molecule type" value="Genomic_DNA"/>
</dbReference>
<protein>
    <submittedName>
        <fullName evidence="1">Uncharacterized protein</fullName>
    </submittedName>
</protein>
<proteinExistence type="predicted"/>
<gene>
    <name evidence="1" type="ORF">A2264_04645</name>
</gene>
<accession>A0A1F4W2J1</accession>
<organism evidence="1 2">
    <name type="scientific">candidate division WWE3 bacterium RIFOXYA2_FULL_46_9</name>
    <dbReference type="NCBI Taxonomy" id="1802636"/>
    <lineage>
        <taxon>Bacteria</taxon>
        <taxon>Katanobacteria</taxon>
    </lineage>
</organism>